<dbReference type="CDD" id="cd05243">
    <property type="entry name" value="SDR_a5"/>
    <property type="match status" value="1"/>
</dbReference>
<dbReference type="PANTHER" id="PTHR47128">
    <property type="match status" value="1"/>
</dbReference>
<organism evidence="4 5">
    <name type="scientific">Candidatus Synechococcus calcipolaris G9</name>
    <dbReference type="NCBI Taxonomy" id="1497997"/>
    <lineage>
        <taxon>Bacteria</taxon>
        <taxon>Bacillati</taxon>
        <taxon>Cyanobacteriota</taxon>
        <taxon>Cyanophyceae</taxon>
        <taxon>Synechococcales</taxon>
        <taxon>Synechococcaceae</taxon>
        <taxon>Synechococcus</taxon>
    </lineage>
</organism>
<dbReference type="Pfam" id="PF13460">
    <property type="entry name" value="NAD_binding_10"/>
    <property type="match status" value="1"/>
</dbReference>
<sequence>MYLVTGATGQLGRRVVRRLIALNQPVRAFVRLRSDYDLLKQWGADIFIGDIEDVRDIEKSYAGVNYVISCHASKIGSSRIQKIDYRGTVDLIDQAKRNGIHHFSLVSPLAVGGDRQDSPLLKAKYEVESYLQGSGLPYTIFRPTTLMSSLLPLAERFQQTGVYFLIGNPEHRLQLTSPDDLARIMVAASQMNITHDQIFSLAHPTVMTRQEIPKQLGYFFNRQPFVVNIPMAAIDGARHLIGLISSDLQTEMGTLRTLLAYESLCPDPEIERVEKLFNIQLESLEIFLNRYLGIGD</sequence>
<dbReference type="Proteomes" id="UP001154265">
    <property type="component" value="Unassembled WGS sequence"/>
</dbReference>
<evidence type="ECO:0000313" key="5">
    <source>
        <dbReference type="Proteomes" id="UP001154265"/>
    </source>
</evidence>
<keyword evidence="1" id="KW-0602">Photosynthesis</keyword>
<dbReference type="PANTHER" id="PTHR47128:SF2">
    <property type="entry name" value="PROTEIN HIGH CHLOROPHYLL FLUORESCENCE PHENOTYPE 244, CHLOROPLASTIC"/>
    <property type="match status" value="1"/>
</dbReference>
<gene>
    <name evidence="4" type="ORF">L3556_00950</name>
</gene>
<proteinExistence type="predicted"/>
<dbReference type="Gene3D" id="3.40.50.720">
    <property type="entry name" value="NAD(P)-binding Rossmann-like Domain"/>
    <property type="match status" value="1"/>
</dbReference>
<reference evidence="4" key="1">
    <citation type="journal article" date="2022" name="Genome Biol. Evol.">
        <title>A New Gene Family Diagnostic for Intracellular Biomineralization of Amorphous Ca Carbonates by Cyanobacteria.</title>
        <authorList>
            <person name="Benzerara K."/>
            <person name="Duprat E."/>
            <person name="Bitard-Feildel T."/>
            <person name="Caumes G."/>
            <person name="Cassier-Chauvat C."/>
            <person name="Chauvat F."/>
            <person name="Dezi M."/>
            <person name="Diop S.I."/>
            <person name="Gaschignard G."/>
            <person name="Gorgen S."/>
            <person name="Gugger M."/>
            <person name="Lopez-Garcia P."/>
            <person name="Millet M."/>
            <person name="Skouri-Panet F."/>
            <person name="Moreira D."/>
            <person name="Callebaut I."/>
        </authorList>
    </citation>
    <scope>NUCLEOTIDE SEQUENCE</scope>
    <source>
        <strain evidence="4">G9</strain>
    </source>
</reference>
<dbReference type="EMBL" id="JAKKUT010000001">
    <property type="protein sequence ID" value="MDG2989505.1"/>
    <property type="molecule type" value="Genomic_DNA"/>
</dbReference>
<dbReference type="RefSeq" id="WP_277865428.1">
    <property type="nucleotide sequence ID" value="NZ_JAKKUT010000001.1"/>
</dbReference>
<keyword evidence="2" id="KW-0604">Photosystem II</keyword>
<reference evidence="4" key="2">
    <citation type="submission" date="2022-01" db="EMBL/GenBank/DDBJ databases">
        <authorList>
            <person name="Zivanovic Y."/>
            <person name="Moreira D."/>
            <person name="Lopez-Garcia P."/>
        </authorList>
    </citation>
    <scope>NUCLEOTIDE SEQUENCE</scope>
    <source>
        <strain evidence="4">G9</strain>
    </source>
</reference>
<feature type="domain" description="NAD(P)-binding" evidence="3">
    <location>
        <begin position="6"/>
        <end position="188"/>
    </location>
</feature>
<evidence type="ECO:0000256" key="1">
    <source>
        <dbReference type="ARBA" id="ARBA00022531"/>
    </source>
</evidence>
<dbReference type="InterPro" id="IPR036291">
    <property type="entry name" value="NAD(P)-bd_dom_sf"/>
</dbReference>
<accession>A0ABT6EUE9</accession>
<evidence type="ECO:0000313" key="4">
    <source>
        <dbReference type="EMBL" id="MDG2989505.1"/>
    </source>
</evidence>
<keyword evidence="5" id="KW-1185">Reference proteome</keyword>
<evidence type="ECO:0000256" key="2">
    <source>
        <dbReference type="ARBA" id="ARBA00023276"/>
    </source>
</evidence>
<dbReference type="InterPro" id="IPR044256">
    <property type="entry name" value="HCF244-like"/>
</dbReference>
<comment type="caution">
    <text evidence="4">The sequence shown here is derived from an EMBL/GenBank/DDBJ whole genome shotgun (WGS) entry which is preliminary data.</text>
</comment>
<dbReference type="SUPFAM" id="SSF51735">
    <property type="entry name" value="NAD(P)-binding Rossmann-fold domains"/>
    <property type="match status" value="1"/>
</dbReference>
<name>A0ABT6EUE9_9SYNE</name>
<evidence type="ECO:0000259" key="3">
    <source>
        <dbReference type="Pfam" id="PF13460"/>
    </source>
</evidence>
<dbReference type="InterPro" id="IPR016040">
    <property type="entry name" value="NAD(P)-bd_dom"/>
</dbReference>
<protein>
    <submittedName>
        <fullName evidence="4">SDR family oxidoreductase</fullName>
    </submittedName>
</protein>